<comment type="function">
    <text evidence="5">Acetylates the N-terminal alanine of ribosomal protein bS18.</text>
</comment>
<feature type="binding site" evidence="5">
    <location>
        <position position="120"/>
    </location>
    <ligand>
        <name>acetyl-CoA</name>
        <dbReference type="ChEBI" id="CHEBI:57288"/>
    </ligand>
</feature>
<evidence type="ECO:0000313" key="7">
    <source>
        <dbReference type="EMBL" id="MBB5322639.1"/>
    </source>
</evidence>
<keyword evidence="2 5" id="KW-0963">Cytoplasm</keyword>
<comment type="caution">
    <text evidence="5">Lacks conserved residue(s) required for the propagation of feature annotation.</text>
</comment>
<dbReference type="InterPro" id="IPR000182">
    <property type="entry name" value="GNAT_dom"/>
</dbReference>
<reference evidence="7 8" key="1">
    <citation type="submission" date="2020-08" db="EMBL/GenBank/DDBJ databases">
        <title>Genomic Encyclopedia of Type Strains, Phase IV (KMG-IV): sequencing the most valuable type-strain genomes for metagenomic binning, comparative biology and taxonomic classification.</title>
        <authorList>
            <person name="Goeker M."/>
        </authorList>
    </citation>
    <scope>NUCLEOTIDE SEQUENCE [LARGE SCALE GENOMIC DNA]</scope>
    <source>
        <strain evidence="7 8">DSM 22359</strain>
    </source>
</reference>
<dbReference type="CDD" id="cd04301">
    <property type="entry name" value="NAT_SF"/>
    <property type="match status" value="1"/>
</dbReference>
<dbReference type="InterPro" id="IPR050680">
    <property type="entry name" value="YpeA/RimI_acetyltransf"/>
</dbReference>
<dbReference type="PANTHER" id="PTHR43420:SF12">
    <property type="entry name" value="N-ACETYLTRANSFERASE DOMAIN-CONTAINING PROTEIN"/>
    <property type="match status" value="1"/>
</dbReference>
<organism evidence="7 8">
    <name type="scientific">Marinobacter oulmenensis</name>
    <dbReference type="NCBI Taxonomy" id="643747"/>
    <lineage>
        <taxon>Bacteria</taxon>
        <taxon>Pseudomonadati</taxon>
        <taxon>Pseudomonadota</taxon>
        <taxon>Gammaproteobacteria</taxon>
        <taxon>Pseudomonadales</taxon>
        <taxon>Marinobacteraceae</taxon>
        <taxon>Marinobacter</taxon>
    </lineage>
</organism>
<comment type="catalytic activity">
    <reaction evidence="5">
        <text>N-terminal L-alanyl-[ribosomal protein bS18] + acetyl-CoA = N-terminal N(alpha)-acetyl-L-alanyl-[ribosomal protein bS18] + CoA + H(+)</text>
        <dbReference type="Rhea" id="RHEA:43756"/>
        <dbReference type="Rhea" id="RHEA-COMP:10676"/>
        <dbReference type="Rhea" id="RHEA-COMP:10677"/>
        <dbReference type="ChEBI" id="CHEBI:15378"/>
        <dbReference type="ChEBI" id="CHEBI:57287"/>
        <dbReference type="ChEBI" id="CHEBI:57288"/>
        <dbReference type="ChEBI" id="CHEBI:64718"/>
        <dbReference type="ChEBI" id="CHEBI:83683"/>
        <dbReference type="EC" id="2.3.1.266"/>
    </reaction>
</comment>
<gene>
    <name evidence="5" type="primary">rimI</name>
    <name evidence="7" type="ORF">HNR38_003147</name>
</gene>
<dbReference type="GO" id="GO:0005737">
    <property type="term" value="C:cytoplasm"/>
    <property type="evidence" value="ECO:0007669"/>
    <property type="project" value="UniProtKB-SubCell"/>
</dbReference>
<comment type="similarity">
    <text evidence="1 5">Belongs to the acetyltransferase family. RimI subfamily.</text>
</comment>
<dbReference type="AlphaFoldDB" id="A0A840UBZ4"/>
<name>A0A840UBZ4_9GAMM</name>
<evidence type="ECO:0000313" key="8">
    <source>
        <dbReference type="Proteomes" id="UP000591735"/>
    </source>
</evidence>
<dbReference type="Pfam" id="PF00583">
    <property type="entry name" value="Acetyltransf_1"/>
    <property type="match status" value="1"/>
</dbReference>
<dbReference type="Gene3D" id="3.40.630.30">
    <property type="match status" value="1"/>
</dbReference>
<evidence type="ECO:0000256" key="4">
    <source>
        <dbReference type="ARBA" id="ARBA00023315"/>
    </source>
</evidence>
<dbReference type="EC" id="2.3.1.266" evidence="5"/>
<dbReference type="GO" id="GO:0008999">
    <property type="term" value="F:protein-N-terminal-alanine acetyltransferase activity"/>
    <property type="evidence" value="ECO:0007669"/>
    <property type="project" value="UniProtKB-UniRule"/>
</dbReference>
<proteinExistence type="inferred from homology"/>
<evidence type="ECO:0000256" key="5">
    <source>
        <dbReference type="HAMAP-Rule" id="MF_02210"/>
    </source>
</evidence>
<evidence type="ECO:0000256" key="1">
    <source>
        <dbReference type="ARBA" id="ARBA00005395"/>
    </source>
</evidence>
<evidence type="ECO:0000256" key="3">
    <source>
        <dbReference type="ARBA" id="ARBA00022679"/>
    </source>
</evidence>
<comment type="caution">
    <text evidence="7">The sequence shown here is derived from an EMBL/GenBank/DDBJ whole genome shotgun (WGS) entry which is preliminary data.</text>
</comment>
<keyword evidence="4 5" id="KW-0012">Acyltransferase</keyword>
<feature type="active site" description="Proton donor" evidence="5">
    <location>
        <position position="127"/>
    </location>
</feature>
<dbReference type="InterPro" id="IPR043690">
    <property type="entry name" value="RimI"/>
</dbReference>
<dbReference type="Proteomes" id="UP000591735">
    <property type="component" value="Unassembled WGS sequence"/>
</dbReference>
<dbReference type="RefSeq" id="WP_183706060.1">
    <property type="nucleotide sequence ID" value="NZ_JACHFE010000010.1"/>
</dbReference>
<dbReference type="PROSITE" id="PS51186">
    <property type="entry name" value="GNAT"/>
    <property type="match status" value="1"/>
</dbReference>
<sequence length="159" mass="18137">MSTADVRSVVLGGCDIRPLERGDLPAVLEIERRGYSHPWSEAVFRDCFRNDYRLWALDHGGELKGYAVISYVVDEAHLMNICVHPDLRGYGAGRYLLRRTMAEALHDGIVQMILEVRESNDTAARLYEREGFEDIGRRPGYYPSGSLREDARVMALRFT</sequence>
<accession>A0A840UBZ4</accession>
<dbReference type="InterPro" id="IPR006464">
    <property type="entry name" value="AcTrfase_RimI/Ard1"/>
</dbReference>
<evidence type="ECO:0000256" key="2">
    <source>
        <dbReference type="ARBA" id="ARBA00022490"/>
    </source>
</evidence>
<dbReference type="InterPro" id="IPR016181">
    <property type="entry name" value="Acyl_CoA_acyltransferase"/>
</dbReference>
<comment type="subcellular location">
    <subcellularLocation>
        <location evidence="5">Cytoplasm</location>
    </subcellularLocation>
</comment>
<feature type="domain" description="N-acetyltransferase" evidence="6">
    <location>
        <begin position="14"/>
        <end position="159"/>
    </location>
</feature>
<dbReference type="NCBIfam" id="TIGR01575">
    <property type="entry name" value="rimI"/>
    <property type="match status" value="1"/>
</dbReference>
<dbReference type="SUPFAM" id="SSF55729">
    <property type="entry name" value="Acyl-CoA N-acyltransferases (Nat)"/>
    <property type="match status" value="1"/>
</dbReference>
<dbReference type="HAMAP" id="MF_02210">
    <property type="entry name" value="RimI"/>
    <property type="match status" value="1"/>
</dbReference>
<evidence type="ECO:0000259" key="6">
    <source>
        <dbReference type="PROSITE" id="PS51186"/>
    </source>
</evidence>
<keyword evidence="3 5" id="KW-0808">Transferase</keyword>
<protein>
    <recommendedName>
        <fullName evidence="5">[Ribosomal protein bS18]-alanine N-acetyltransferase</fullName>
        <ecNumber evidence="5">2.3.1.266</ecNumber>
    </recommendedName>
</protein>
<dbReference type="EMBL" id="JACHFE010000010">
    <property type="protein sequence ID" value="MBB5322639.1"/>
    <property type="molecule type" value="Genomic_DNA"/>
</dbReference>
<dbReference type="PANTHER" id="PTHR43420">
    <property type="entry name" value="ACETYLTRANSFERASE"/>
    <property type="match status" value="1"/>
</dbReference>
<feature type="active site" description="Proton acceptor" evidence="5">
    <location>
        <position position="115"/>
    </location>
</feature>
<keyword evidence="8" id="KW-1185">Reference proteome</keyword>